<proteinExistence type="predicted"/>
<reference evidence="3" key="1">
    <citation type="journal article" date="2018" name="Nat. Microbiol.">
        <title>Leveraging single-cell genomics to expand the fungal tree of life.</title>
        <authorList>
            <person name="Ahrendt S.R."/>
            <person name="Quandt C.A."/>
            <person name="Ciobanu D."/>
            <person name="Clum A."/>
            <person name="Salamov A."/>
            <person name="Andreopoulos B."/>
            <person name="Cheng J.F."/>
            <person name="Woyke T."/>
            <person name="Pelin A."/>
            <person name="Henrissat B."/>
            <person name="Reynolds N.K."/>
            <person name="Benny G.L."/>
            <person name="Smith M.E."/>
            <person name="James T.Y."/>
            <person name="Grigoriev I.V."/>
        </authorList>
    </citation>
    <scope>NUCLEOTIDE SEQUENCE [LARGE SCALE GENOMIC DNA]</scope>
</reference>
<sequence length="268" mass="30138">MFSVRDRERGDTIERGVLDYSCLVVFDNSQLFDVDRETSDCIDTYVNVVIRRFDGEFLLDDPDWSHFAFREARLRSIQEAVKEKVKLRLDFWRESEAACAQPVAVEGAAVAAPSPSLPRNAPSPPGATAAPAVPQIQNESALQMEDVEKDVSFANSRPQPRGSRPIRPAIPPSQSLALSPPNFQRRPGSLPYPHSQPPAPAAHLRRYQPVDTSTPCSHPEFGPHGRRRRRHINSQPRAPALRKKVHGSRAATHRRDRRDRIYCVARAM</sequence>
<evidence type="ECO:0000313" key="3">
    <source>
        <dbReference type="Proteomes" id="UP000269721"/>
    </source>
</evidence>
<gene>
    <name evidence="2" type="ORF">BDK51DRAFT_50517</name>
</gene>
<protein>
    <submittedName>
        <fullName evidence="2">Uncharacterized protein</fullName>
    </submittedName>
</protein>
<evidence type="ECO:0000256" key="1">
    <source>
        <dbReference type="SAM" id="MobiDB-lite"/>
    </source>
</evidence>
<feature type="compositionally biased region" description="Basic residues" evidence="1">
    <location>
        <begin position="240"/>
        <end position="256"/>
    </location>
</feature>
<evidence type="ECO:0000313" key="2">
    <source>
        <dbReference type="EMBL" id="RKO87300.1"/>
    </source>
</evidence>
<dbReference type="AlphaFoldDB" id="A0A4P9W934"/>
<accession>A0A4P9W934</accession>
<keyword evidence="3" id="KW-1185">Reference proteome</keyword>
<feature type="region of interest" description="Disordered" evidence="1">
    <location>
        <begin position="152"/>
        <end position="256"/>
    </location>
</feature>
<dbReference type="Proteomes" id="UP000269721">
    <property type="component" value="Unassembled WGS sequence"/>
</dbReference>
<name>A0A4P9W934_9FUNG</name>
<organism evidence="2 3">
    <name type="scientific">Blyttiomyces helicus</name>
    <dbReference type="NCBI Taxonomy" id="388810"/>
    <lineage>
        <taxon>Eukaryota</taxon>
        <taxon>Fungi</taxon>
        <taxon>Fungi incertae sedis</taxon>
        <taxon>Chytridiomycota</taxon>
        <taxon>Chytridiomycota incertae sedis</taxon>
        <taxon>Chytridiomycetes</taxon>
        <taxon>Chytridiomycetes incertae sedis</taxon>
        <taxon>Blyttiomyces</taxon>
    </lineage>
</organism>
<dbReference type="EMBL" id="KZ997531">
    <property type="protein sequence ID" value="RKO87300.1"/>
    <property type="molecule type" value="Genomic_DNA"/>
</dbReference>